<dbReference type="PANTHER" id="PTHR43685">
    <property type="entry name" value="GLYCOSYLTRANSFERASE"/>
    <property type="match status" value="1"/>
</dbReference>
<evidence type="ECO:0000313" key="5">
    <source>
        <dbReference type="EMBL" id="MYM19040.1"/>
    </source>
</evidence>
<name>A0A6N9H4U3_9MICO</name>
<dbReference type="AlphaFoldDB" id="A0A6N9H4U3"/>
<evidence type="ECO:0000256" key="2">
    <source>
        <dbReference type="ARBA" id="ARBA00022676"/>
    </source>
</evidence>
<dbReference type="Gene3D" id="3.90.550.10">
    <property type="entry name" value="Spore Coat Polysaccharide Biosynthesis Protein SpsA, Chain A"/>
    <property type="match status" value="1"/>
</dbReference>
<dbReference type="GO" id="GO:0016757">
    <property type="term" value="F:glycosyltransferase activity"/>
    <property type="evidence" value="ECO:0007669"/>
    <property type="project" value="UniProtKB-KW"/>
</dbReference>
<reference evidence="5 6" key="1">
    <citation type="submission" date="2020-01" db="EMBL/GenBank/DDBJ databases">
        <authorList>
            <person name="Deng T."/>
        </authorList>
    </citation>
    <scope>NUCLEOTIDE SEQUENCE [LARGE SCALE GENOMIC DNA]</scope>
    <source>
        <strain evidence="5 6">5221</strain>
    </source>
</reference>
<feature type="domain" description="Glycosyltransferase 2-like" evidence="4">
    <location>
        <begin position="5"/>
        <end position="121"/>
    </location>
</feature>
<dbReference type="InterPro" id="IPR001173">
    <property type="entry name" value="Glyco_trans_2-like"/>
</dbReference>
<sequence length="330" mass="36204">MPALSLIIPAKDAAPYLPTMFASLHRQGPVLETTQIIFIDDGSADATPQLLAEHGARLPHFEVIRNETARGLANGRNQGIAAARGRYIAFLDGDDWLAPGHLSAMVEAIEGLGVDFVRTDHVQVEASGKRVLRRAPMAVRDAVLDPRLGILPVHDSTMVDYPFAWAGIFDARLAERGLLQFPADFMTAEDRSWIWGLHLGADSFAVVDSPGIRYRRGLPSSLSQVVDARQLQFCDAFAAIFALVTADAQAERFWAKAARNWLAILHHQTQRFAAGSPVALRREFARRARAVSAPLPPATVHEVFAAAPRKRQAAVLPFLPERRALLARSF</sequence>
<dbReference type="EMBL" id="WWEQ01000009">
    <property type="protein sequence ID" value="MYM19040.1"/>
    <property type="molecule type" value="Genomic_DNA"/>
</dbReference>
<dbReference type="Proteomes" id="UP000469215">
    <property type="component" value="Unassembled WGS sequence"/>
</dbReference>
<keyword evidence="3 5" id="KW-0808">Transferase</keyword>
<evidence type="ECO:0000313" key="6">
    <source>
        <dbReference type="Proteomes" id="UP000469215"/>
    </source>
</evidence>
<comment type="similarity">
    <text evidence="1">Belongs to the glycosyltransferase 2 family.</text>
</comment>
<accession>A0A6N9H4U3</accession>
<protein>
    <submittedName>
        <fullName evidence="5">Glycosyltransferase</fullName>
    </submittedName>
</protein>
<organism evidence="5 6">
    <name type="scientific">Brevibacterium rongguiense</name>
    <dbReference type="NCBI Taxonomy" id="2695267"/>
    <lineage>
        <taxon>Bacteria</taxon>
        <taxon>Bacillati</taxon>
        <taxon>Actinomycetota</taxon>
        <taxon>Actinomycetes</taxon>
        <taxon>Micrococcales</taxon>
        <taxon>Brevibacteriaceae</taxon>
        <taxon>Brevibacterium</taxon>
    </lineage>
</organism>
<dbReference type="SUPFAM" id="SSF53448">
    <property type="entry name" value="Nucleotide-diphospho-sugar transferases"/>
    <property type="match status" value="1"/>
</dbReference>
<dbReference type="Pfam" id="PF00535">
    <property type="entry name" value="Glycos_transf_2"/>
    <property type="match status" value="1"/>
</dbReference>
<proteinExistence type="inferred from homology"/>
<dbReference type="InterPro" id="IPR050834">
    <property type="entry name" value="Glycosyltransf_2"/>
</dbReference>
<dbReference type="PANTHER" id="PTHR43685:SF5">
    <property type="entry name" value="GLYCOSYLTRANSFERASE EPSE-RELATED"/>
    <property type="match status" value="1"/>
</dbReference>
<gene>
    <name evidence="5" type="ORF">GSY69_03380</name>
</gene>
<dbReference type="CDD" id="cd00761">
    <property type="entry name" value="Glyco_tranf_GTA_type"/>
    <property type="match status" value="1"/>
</dbReference>
<dbReference type="RefSeq" id="WP_160952480.1">
    <property type="nucleotide sequence ID" value="NZ_WWEQ01000009.1"/>
</dbReference>
<evidence type="ECO:0000256" key="3">
    <source>
        <dbReference type="ARBA" id="ARBA00022679"/>
    </source>
</evidence>
<dbReference type="InterPro" id="IPR029044">
    <property type="entry name" value="Nucleotide-diphossugar_trans"/>
</dbReference>
<comment type="caution">
    <text evidence="5">The sequence shown here is derived from an EMBL/GenBank/DDBJ whole genome shotgun (WGS) entry which is preliminary data.</text>
</comment>
<evidence type="ECO:0000259" key="4">
    <source>
        <dbReference type="Pfam" id="PF00535"/>
    </source>
</evidence>
<evidence type="ECO:0000256" key="1">
    <source>
        <dbReference type="ARBA" id="ARBA00006739"/>
    </source>
</evidence>
<keyword evidence="2" id="KW-0328">Glycosyltransferase</keyword>
<keyword evidence="6" id="KW-1185">Reference proteome</keyword>